<proteinExistence type="predicted"/>
<dbReference type="EMBL" id="CAFBQC010000067">
    <property type="protein sequence ID" value="CAB5043487.1"/>
    <property type="molecule type" value="Genomic_DNA"/>
</dbReference>
<organism evidence="1">
    <name type="scientific">freshwater metagenome</name>
    <dbReference type="NCBI Taxonomy" id="449393"/>
    <lineage>
        <taxon>unclassified sequences</taxon>
        <taxon>metagenomes</taxon>
        <taxon>ecological metagenomes</taxon>
    </lineage>
</organism>
<accession>A0A6J6WLN6</accession>
<dbReference type="EMBL" id="CAFAAA010000033">
    <property type="protein sequence ID" value="CAB4784254.1"/>
    <property type="molecule type" value="Genomic_DNA"/>
</dbReference>
<evidence type="ECO:0000313" key="1">
    <source>
        <dbReference type="EMBL" id="CAB4784254.1"/>
    </source>
</evidence>
<name>A0A6J6WLN6_9ZZZZ</name>
<dbReference type="AlphaFoldDB" id="A0A6J6WLN6"/>
<sequence>MSGPTFDVHAVTMFVPLSGSKSDFLMDKLTSGWRALYSATRLRWITSPKVQIVIVTGSAAGAGIVKTPAVIARVAANAAALLAFHDVRIYVLLYKSWRKWL</sequence>
<gene>
    <name evidence="1" type="ORF">UFOPK2942_00963</name>
    <name evidence="2" type="ORF">UFOPK4242_01109</name>
</gene>
<reference evidence="1" key="1">
    <citation type="submission" date="2020-05" db="EMBL/GenBank/DDBJ databases">
        <authorList>
            <person name="Chiriac C."/>
            <person name="Salcher M."/>
            <person name="Ghai R."/>
            <person name="Kavagutti S V."/>
        </authorList>
    </citation>
    <scope>NUCLEOTIDE SEQUENCE</scope>
</reference>
<protein>
    <submittedName>
        <fullName evidence="1">Unannotated protein</fullName>
    </submittedName>
</protein>
<evidence type="ECO:0000313" key="2">
    <source>
        <dbReference type="EMBL" id="CAB5043487.1"/>
    </source>
</evidence>